<comment type="caution">
    <text evidence="5">The sequence shown here is derived from an EMBL/GenBank/DDBJ whole genome shotgun (WGS) entry which is preliminary data.</text>
</comment>
<protein>
    <submittedName>
        <fullName evidence="5">AraC family transcriptional regulator</fullName>
    </submittedName>
</protein>
<dbReference type="PRINTS" id="PR00032">
    <property type="entry name" value="HTHARAC"/>
</dbReference>
<dbReference type="Gene3D" id="1.10.10.60">
    <property type="entry name" value="Homeodomain-like"/>
    <property type="match status" value="2"/>
</dbReference>
<dbReference type="GO" id="GO:0043565">
    <property type="term" value="F:sequence-specific DNA binding"/>
    <property type="evidence" value="ECO:0007669"/>
    <property type="project" value="InterPro"/>
</dbReference>
<name>A0A6F9XQQ6_9LACO</name>
<dbReference type="InterPro" id="IPR014710">
    <property type="entry name" value="RmlC-like_jellyroll"/>
</dbReference>
<keyword evidence="2" id="KW-0238">DNA-binding</keyword>
<accession>A0A6F9XQQ6</accession>
<feature type="domain" description="HTH araC/xylS-type" evidence="4">
    <location>
        <begin position="251"/>
        <end position="348"/>
    </location>
</feature>
<dbReference type="SUPFAM" id="SSF46689">
    <property type="entry name" value="Homeodomain-like"/>
    <property type="match status" value="1"/>
</dbReference>
<dbReference type="AlphaFoldDB" id="A0A6F9XQQ6"/>
<dbReference type="Pfam" id="PF12833">
    <property type="entry name" value="HTH_18"/>
    <property type="match status" value="1"/>
</dbReference>
<dbReference type="InterPro" id="IPR003313">
    <property type="entry name" value="AraC-bd"/>
</dbReference>
<dbReference type="InterPro" id="IPR009057">
    <property type="entry name" value="Homeodomain-like_sf"/>
</dbReference>
<dbReference type="InterPro" id="IPR018060">
    <property type="entry name" value="HTH_AraC"/>
</dbReference>
<dbReference type="Pfam" id="PF02311">
    <property type="entry name" value="AraC_binding"/>
    <property type="match status" value="1"/>
</dbReference>
<sequence length="355" mass="41893">MHRIYVIMNYLQIMGVLSMNLKELEQYLYAVNAYEKKQRETGVSINDYVDYTHSPKQTYIDPGRHILRLPKNMFFQNGQNIFISKHNRFAPMQEHPHDFIELNYVYAGRCTEYINGKRVDLEAGDFCVLDRNVPHAIDPLGADDILINILINEETFPSLFMVKMENNSSLQAVILTDMFQKQSKHDRYVLFKTKQFPRVHLLVQLFLTEYWSEERQMRLFLTKYLKLIIMELMRIYSYDQLNRPNSAFDYEAVLNYIDDHYLGVTLSDLARNFGYNKNYLGNALKKATGRTFQAILLEKRLSIACSLLLNTDYSIELVAEKAGFNSSSYFFRQFKKRFNETPNDFRRGSVNQKKQ</sequence>
<evidence type="ECO:0000256" key="1">
    <source>
        <dbReference type="ARBA" id="ARBA00023015"/>
    </source>
</evidence>
<dbReference type="PANTHER" id="PTHR43280">
    <property type="entry name" value="ARAC-FAMILY TRANSCRIPTIONAL REGULATOR"/>
    <property type="match status" value="1"/>
</dbReference>
<keyword evidence="3" id="KW-0804">Transcription</keyword>
<dbReference type="PANTHER" id="PTHR43280:SF28">
    <property type="entry name" value="HTH-TYPE TRANSCRIPTIONAL ACTIVATOR RHAS"/>
    <property type="match status" value="1"/>
</dbReference>
<gene>
    <name evidence="5" type="ORF">SY111_02200</name>
</gene>
<evidence type="ECO:0000313" key="5">
    <source>
        <dbReference type="EMBL" id="GET07596.1"/>
    </source>
</evidence>
<proteinExistence type="predicted"/>
<dbReference type="GO" id="GO:0003700">
    <property type="term" value="F:DNA-binding transcription factor activity"/>
    <property type="evidence" value="ECO:0007669"/>
    <property type="project" value="InterPro"/>
</dbReference>
<evidence type="ECO:0000256" key="3">
    <source>
        <dbReference type="ARBA" id="ARBA00023163"/>
    </source>
</evidence>
<dbReference type="Gene3D" id="2.60.120.10">
    <property type="entry name" value="Jelly Rolls"/>
    <property type="match status" value="1"/>
</dbReference>
<dbReference type="EMBL" id="BLAN01000020">
    <property type="protein sequence ID" value="GET07596.1"/>
    <property type="molecule type" value="Genomic_DNA"/>
</dbReference>
<dbReference type="InterPro" id="IPR020449">
    <property type="entry name" value="Tscrpt_reg_AraC-type_HTH"/>
</dbReference>
<evidence type="ECO:0000256" key="2">
    <source>
        <dbReference type="ARBA" id="ARBA00023125"/>
    </source>
</evidence>
<dbReference type="PROSITE" id="PS01124">
    <property type="entry name" value="HTH_ARAC_FAMILY_2"/>
    <property type="match status" value="1"/>
</dbReference>
<keyword evidence="1" id="KW-0805">Transcription regulation</keyword>
<evidence type="ECO:0000259" key="4">
    <source>
        <dbReference type="PROSITE" id="PS01124"/>
    </source>
</evidence>
<organism evidence="5">
    <name type="scientific">Ligilactobacillus agilis</name>
    <dbReference type="NCBI Taxonomy" id="1601"/>
    <lineage>
        <taxon>Bacteria</taxon>
        <taxon>Bacillati</taxon>
        <taxon>Bacillota</taxon>
        <taxon>Bacilli</taxon>
        <taxon>Lactobacillales</taxon>
        <taxon>Lactobacillaceae</taxon>
        <taxon>Ligilactobacillus</taxon>
    </lineage>
</organism>
<dbReference type="SUPFAM" id="SSF51182">
    <property type="entry name" value="RmlC-like cupins"/>
    <property type="match status" value="1"/>
</dbReference>
<dbReference type="SMART" id="SM00342">
    <property type="entry name" value="HTH_ARAC"/>
    <property type="match status" value="1"/>
</dbReference>
<dbReference type="Proteomes" id="UP000494178">
    <property type="component" value="Unassembled WGS sequence"/>
</dbReference>
<reference evidence="5" key="1">
    <citation type="submission" date="2019-10" db="EMBL/GenBank/DDBJ databases">
        <title>Lactobacillus agilis SY111 Whole Genome Sequencing Project.</title>
        <authorList>
            <person name="Suzuki S."/>
            <person name="Endo A."/>
            <person name="Maeno S."/>
            <person name="Shiwa Y."/>
            <person name="Matsutani M."/>
            <person name="Kajikawa A."/>
        </authorList>
    </citation>
    <scope>NUCLEOTIDE SEQUENCE</scope>
    <source>
        <strain evidence="5">SY111</strain>
    </source>
</reference>
<dbReference type="InterPro" id="IPR011051">
    <property type="entry name" value="RmlC_Cupin_sf"/>
</dbReference>